<evidence type="ECO:0000313" key="2">
    <source>
        <dbReference type="Proteomes" id="UP001170310"/>
    </source>
</evidence>
<accession>A0AAW7YWA4</accession>
<dbReference type="EMBL" id="JAUOQO010000423">
    <property type="protein sequence ID" value="MDO6575262.1"/>
    <property type="molecule type" value="Genomic_DNA"/>
</dbReference>
<sequence>MGLKPSKAPKVKWVNWTNPRTGKVERVPEGVGPSFAYNSGVKRIEHLEGLLDEKYQLLPEEMRTAAKAGEAKQLIESLNKATS</sequence>
<name>A0AAW7YWA4_9STAP</name>
<comment type="caution">
    <text evidence="1">The sequence shown here is derived from an EMBL/GenBank/DDBJ whole genome shotgun (WGS) entry which is preliminary data.</text>
</comment>
<protein>
    <submittedName>
        <fullName evidence="1">Uncharacterized protein</fullName>
    </submittedName>
</protein>
<dbReference type="Proteomes" id="UP001170310">
    <property type="component" value="Unassembled WGS sequence"/>
</dbReference>
<proteinExistence type="predicted"/>
<dbReference type="AlphaFoldDB" id="A0AAW7YWA4"/>
<evidence type="ECO:0000313" key="1">
    <source>
        <dbReference type="EMBL" id="MDO6575262.1"/>
    </source>
</evidence>
<reference evidence="1" key="1">
    <citation type="submission" date="2023-07" db="EMBL/GenBank/DDBJ databases">
        <title>Genome content predicts the carbon catabolic preferences of heterotrophic bacteria.</title>
        <authorList>
            <person name="Gralka M."/>
        </authorList>
    </citation>
    <scope>NUCLEOTIDE SEQUENCE</scope>
    <source>
        <strain evidence="1">E2R20</strain>
    </source>
</reference>
<gene>
    <name evidence="1" type="ORF">Q4528_14190</name>
</gene>
<feature type="non-terminal residue" evidence="1">
    <location>
        <position position="83"/>
    </location>
</feature>
<organism evidence="1 2">
    <name type="scientific">Staphylococcus pasteuri_A</name>
    <dbReference type="NCBI Taxonomy" id="3062664"/>
    <lineage>
        <taxon>Bacteria</taxon>
        <taxon>Bacillati</taxon>
        <taxon>Bacillota</taxon>
        <taxon>Bacilli</taxon>
        <taxon>Bacillales</taxon>
        <taxon>Staphylococcaceae</taxon>
        <taxon>Staphylococcus</taxon>
    </lineage>
</organism>
<keyword evidence="2" id="KW-1185">Reference proteome</keyword>